<evidence type="ECO:0000313" key="3">
    <source>
        <dbReference type="Proteomes" id="UP001153269"/>
    </source>
</evidence>
<dbReference type="Proteomes" id="UP001153269">
    <property type="component" value="Unassembled WGS sequence"/>
</dbReference>
<feature type="compositionally biased region" description="Polar residues" evidence="1">
    <location>
        <begin position="63"/>
        <end position="77"/>
    </location>
</feature>
<name>A0A9N7YCH6_PLEPL</name>
<evidence type="ECO:0000256" key="1">
    <source>
        <dbReference type="SAM" id="MobiDB-lite"/>
    </source>
</evidence>
<sequence>MELPDSAQPVGRGGCLLAGQSADTPSTGRNQILMARNYIQPRFSTPSSTSPPSTPKSLLSPVWNDSTTADKTGNDGVSTDPRHRLGVQSSRREEDKEEKVSRARQRCRFLVSLSNSKHPTLLAPLAALGGQTKRRMLVRKKFCLPTLARVERSKEEEAEREEGGDAQEA</sequence>
<accession>A0A9N7YCH6</accession>
<organism evidence="2 3">
    <name type="scientific">Pleuronectes platessa</name>
    <name type="common">European plaice</name>
    <dbReference type="NCBI Taxonomy" id="8262"/>
    <lineage>
        <taxon>Eukaryota</taxon>
        <taxon>Metazoa</taxon>
        <taxon>Chordata</taxon>
        <taxon>Craniata</taxon>
        <taxon>Vertebrata</taxon>
        <taxon>Euteleostomi</taxon>
        <taxon>Actinopterygii</taxon>
        <taxon>Neopterygii</taxon>
        <taxon>Teleostei</taxon>
        <taxon>Neoteleostei</taxon>
        <taxon>Acanthomorphata</taxon>
        <taxon>Carangaria</taxon>
        <taxon>Pleuronectiformes</taxon>
        <taxon>Pleuronectoidei</taxon>
        <taxon>Pleuronectidae</taxon>
        <taxon>Pleuronectes</taxon>
    </lineage>
</organism>
<feature type="region of interest" description="Disordered" evidence="1">
    <location>
        <begin position="1"/>
        <end position="105"/>
    </location>
</feature>
<keyword evidence="3" id="KW-1185">Reference proteome</keyword>
<feature type="compositionally biased region" description="Low complexity" evidence="1">
    <location>
        <begin position="44"/>
        <end position="61"/>
    </location>
</feature>
<feature type="compositionally biased region" description="Basic and acidic residues" evidence="1">
    <location>
        <begin position="90"/>
        <end position="101"/>
    </location>
</feature>
<dbReference type="EMBL" id="CADEAL010000509">
    <property type="protein sequence ID" value="CAB1421187.1"/>
    <property type="molecule type" value="Genomic_DNA"/>
</dbReference>
<feature type="compositionally biased region" description="Basic and acidic residues" evidence="1">
    <location>
        <begin position="150"/>
        <end position="163"/>
    </location>
</feature>
<feature type="region of interest" description="Disordered" evidence="1">
    <location>
        <begin position="150"/>
        <end position="169"/>
    </location>
</feature>
<protein>
    <submittedName>
        <fullName evidence="2">Uncharacterized protein</fullName>
    </submittedName>
</protein>
<comment type="caution">
    <text evidence="2">The sequence shown here is derived from an EMBL/GenBank/DDBJ whole genome shotgun (WGS) entry which is preliminary data.</text>
</comment>
<evidence type="ECO:0000313" key="2">
    <source>
        <dbReference type="EMBL" id="CAB1421187.1"/>
    </source>
</evidence>
<feature type="compositionally biased region" description="Polar residues" evidence="1">
    <location>
        <begin position="21"/>
        <end position="30"/>
    </location>
</feature>
<reference evidence="2" key="1">
    <citation type="submission" date="2020-03" db="EMBL/GenBank/DDBJ databases">
        <authorList>
            <person name="Weist P."/>
        </authorList>
    </citation>
    <scope>NUCLEOTIDE SEQUENCE</scope>
</reference>
<gene>
    <name evidence="2" type="ORF">PLEPLA_LOCUS9069</name>
</gene>
<proteinExistence type="predicted"/>
<dbReference type="AlphaFoldDB" id="A0A9N7YCH6"/>